<dbReference type="InParanoid" id="G7DZ55"/>
<dbReference type="EMBL" id="BABT02000067">
    <property type="protein sequence ID" value="GAA95865.1"/>
    <property type="molecule type" value="Genomic_DNA"/>
</dbReference>
<gene>
    <name evidence="3" type="primary">Mo02522</name>
    <name evidence="3" type="ORF">E5Q_02522</name>
</gene>
<feature type="compositionally biased region" description="Polar residues" evidence="1">
    <location>
        <begin position="290"/>
        <end position="307"/>
    </location>
</feature>
<dbReference type="STRING" id="764103.G7DZ55"/>
<evidence type="ECO:0000313" key="3">
    <source>
        <dbReference type="EMBL" id="GAA95865.1"/>
    </source>
</evidence>
<feature type="region of interest" description="Disordered" evidence="1">
    <location>
        <begin position="290"/>
        <end position="314"/>
    </location>
</feature>
<feature type="region of interest" description="Disordered" evidence="1">
    <location>
        <begin position="877"/>
        <end position="971"/>
    </location>
</feature>
<feature type="compositionally biased region" description="Polar residues" evidence="1">
    <location>
        <begin position="928"/>
        <end position="954"/>
    </location>
</feature>
<feature type="compositionally biased region" description="Basic and acidic residues" evidence="1">
    <location>
        <begin position="239"/>
        <end position="249"/>
    </location>
</feature>
<feature type="region of interest" description="Disordered" evidence="1">
    <location>
        <begin position="479"/>
        <end position="498"/>
    </location>
</feature>
<feature type="compositionally biased region" description="Low complexity" evidence="1">
    <location>
        <begin position="334"/>
        <end position="344"/>
    </location>
</feature>
<comment type="caution">
    <text evidence="3">The sequence shown here is derived from an EMBL/GenBank/DDBJ whole genome shotgun (WGS) entry which is preliminary data.</text>
</comment>
<feature type="compositionally biased region" description="Polar residues" evidence="1">
    <location>
        <begin position="562"/>
        <end position="575"/>
    </location>
</feature>
<dbReference type="OrthoDB" id="3365519at2759"/>
<feature type="compositionally biased region" description="Polar residues" evidence="1">
    <location>
        <begin position="429"/>
        <end position="446"/>
    </location>
</feature>
<proteinExistence type="predicted"/>
<dbReference type="eggNOG" id="ENOG502RGNW">
    <property type="taxonomic scope" value="Eukaryota"/>
</dbReference>
<feature type="region of interest" description="Disordered" evidence="1">
    <location>
        <begin position="114"/>
        <end position="140"/>
    </location>
</feature>
<dbReference type="PROSITE" id="PS50181">
    <property type="entry name" value="FBOX"/>
    <property type="match status" value="1"/>
</dbReference>
<name>G7DZ55_MIXOS</name>
<feature type="compositionally biased region" description="Polar residues" evidence="1">
    <location>
        <begin position="386"/>
        <end position="398"/>
    </location>
</feature>
<accession>G7DZ55</accession>
<dbReference type="InterPro" id="IPR001810">
    <property type="entry name" value="F-box_dom"/>
</dbReference>
<evidence type="ECO:0000256" key="1">
    <source>
        <dbReference type="SAM" id="MobiDB-lite"/>
    </source>
</evidence>
<evidence type="ECO:0000313" key="4">
    <source>
        <dbReference type="Proteomes" id="UP000009131"/>
    </source>
</evidence>
<sequence>MIVRLGAFSIFDASFNEACDPGPLSSQQGRFGWKEPLRGKKEAREEGQWPNAFSSRLGADTLTYPHYCGIQSGPDFSQASGYPSADTWRPHRHSRPTGSDRSYMAALRKISLFSSGKDGKKKGNGILPSPVSSETLRKQESNSTLGLAWQKATSSKADVLEPPNLLNVPGSDVSTAQYHSAFSSASSDQPSSSSSGDYTSVSSAPAKTWDPSTIDRELAHDESPLHTLAHTPSPSGFIEHLDDQSDSHHFARSADLSPNGVAGSGHANLSPSLGLAGNAIPYLDYPPNTSFGSDQLDSDSQLATEQNPGAPDLNAVLQSGLQTTYLSVGPQLMSGSSSSESSRVSFDDARSQSSMPLDSLARSPQQRLWNARDNPEDEFAPKPHARQSSLAQPDQSIAREQQPIPAISSASTLAPIRTDTHFLSHTTSTASIVPSPSNTISATHSNPDPPTPYHHYTQSPSPSAHAMLPPSTAYVPAPAAAFSSSPPTTPISSSFPSSNALPASAPMVMPLGMGFGNNSMDVLQYGMVDSLDMFDGNTHRTEHILRGTSPTSSKAPSLRKMPSSSGLSIVTSSPYEPSMLPGMGTSSPISPIPPMPSLDNLRAHSPKAAPADVGRGVAPPHRLRQQSMPAPQKSKRGFFSFGSKKEPKPSAIDKKAQAAQRDAEAQRLRAIHRGMPVPSVSEPDVAPAMPRRISADSVMGPSGVDKLAPTRGQMRPSREGRPESMLINEEPTTSTASDAMTQESVSNATPTATRSFSPPFFVHSNTSHLPASGFTPASSPALNGSTSAIWTFPAAVSSPADSSADLTASTSLLVSAEPAIQTQAPQADSKEALAAAATLDPSGDQTSADIPLTAESERQLPAERASQPIVQAPMELQPAEPVSATTAGPSSAEQAKAPSAPAPLKTAQQTAITSSPTTARVAGVSKRASVQSRPQSTGSRLSAFFSRSKTSRQSVDADEPRRTSVTSVVSVSPAAVPEPIQAPTETAEIHASQLTPTLGASGARAPSTEDANLQQGDVATPSLQKTDHLDEWQIGASPTGFNLVQVSEQLADLSQATQEPICGVPQLTTSAAALHLQGSLSSSSAASDESSSRRISESETPITDVGVSPFGSSPDPSLRKSRVSSTTTVPEDDEETTEKEMLGIASADSQAALDLICELHPRFEYAMTEFPRRILMGIVKHLDYVDMRPLRDLSKGMRRLLNSDSVRELVVSRYLVSFGYRTLPPELLMSTPHGSATSPTSPSAPKAAPIQISLRDLDAFQVGLEIGLGEYSALARDHRAQPLDAVTQQMLKAATRAWNRVVLRVRSQPPMSADEKRAIIERGITLSSVYRHGRAPLLRVWVPAAGNWMNDDELVECEREVWRSGAWPMVRKGDIVWNAAIGDFGNEGKLVHDGRYLRDLSYTFDPVGHLPPWLSSMTLPPSYFHNIIASSMSNPVIYLDMTPFLPQVQQTLSLCQDKVDVAAPQGRYRVTKYVYRAAIRVQPGFIISNNGGAGGAGPGGLDVMHDDWAGQIIIETEGTTEHAHDLLRRCTPAPPLRVSQGSAGSSAKPSNACPWRIMRERSRPGKLWLQPILDSERVA</sequence>
<reference evidence="3 4" key="1">
    <citation type="journal article" date="2011" name="J. Gen. Appl. Microbiol.">
        <title>Draft genome sequencing of the enigmatic basidiomycete Mixia osmundae.</title>
        <authorList>
            <person name="Nishida H."/>
            <person name="Nagatsuka Y."/>
            <person name="Sugiyama J."/>
        </authorList>
    </citation>
    <scope>NUCLEOTIDE SEQUENCE [LARGE SCALE GENOMIC DNA]</scope>
    <source>
        <strain evidence="4">CBS 9802 / IAM 14324 / JCM 22182 / KY 12970</strain>
    </source>
</reference>
<feature type="region of interest" description="Disordered" evidence="1">
    <location>
        <begin position="694"/>
        <end position="752"/>
    </location>
</feature>
<protein>
    <recommendedName>
        <fullName evidence="2">F-box domain-containing protein</fullName>
    </recommendedName>
</protein>
<feature type="compositionally biased region" description="Polar residues" evidence="1">
    <location>
        <begin position="906"/>
        <end position="918"/>
    </location>
</feature>
<feature type="compositionally biased region" description="Polar residues" evidence="1">
    <location>
        <begin position="883"/>
        <end position="893"/>
    </location>
</feature>
<dbReference type="Proteomes" id="UP000009131">
    <property type="component" value="Unassembled WGS sequence"/>
</dbReference>
<feature type="compositionally biased region" description="Polar residues" evidence="1">
    <location>
        <begin position="351"/>
        <end position="368"/>
    </location>
</feature>
<dbReference type="HOGENOM" id="CLU_245174_0_0_1"/>
<feature type="region of interest" description="Disordered" evidence="1">
    <location>
        <begin position="181"/>
        <end position="211"/>
    </location>
</feature>
<feature type="region of interest" description="Disordered" evidence="1">
    <location>
        <begin position="225"/>
        <end position="257"/>
    </location>
</feature>
<feature type="region of interest" description="Disordered" evidence="1">
    <location>
        <begin position="332"/>
        <end position="398"/>
    </location>
</feature>
<feature type="compositionally biased region" description="Polar residues" evidence="1">
    <location>
        <begin position="730"/>
        <end position="752"/>
    </location>
</feature>
<feature type="domain" description="F-box" evidence="2">
    <location>
        <begin position="1164"/>
        <end position="1210"/>
    </location>
</feature>
<feature type="region of interest" description="Disordered" evidence="1">
    <location>
        <begin position="1082"/>
        <end position="1139"/>
    </location>
</feature>
<keyword evidence="4" id="KW-1185">Reference proteome</keyword>
<feature type="region of interest" description="Disordered" evidence="1">
    <location>
        <begin position="79"/>
        <end position="101"/>
    </location>
</feature>
<feature type="region of interest" description="Disordered" evidence="1">
    <location>
        <begin position="429"/>
        <end position="470"/>
    </location>
</feature>
<reference evidence="3 4" key="2">
    <citation type="journal article" date="2012" name="Open Biol.">
        <title>Characteristics of nucleosomes and linker DNA regions on the genome of the basidiomycete Mixia osmundae revealed by mono- and dinucleosome mapping.</title>
        <authorList>
            <person name="Nishida H."/>
            <person name="Kondo S."/>
            <person name="Matsumoto T."/>
            <person name="Suzuki Y."/>
            <person name="Yoshikawa H."/>
            <person name="Taylor T.D."/>
            <person name="Sugiyama J."/>
        </authorList>
    </citation>
    <scope>NUCLEOTIDE SEQUENCE [LARGE SCALE GENOMIC DNA]</scope>
    <source>
        <strain evidence="4">CBS 9802 / IAM 14324 / JCM 22182 / KY 12970</strain>
    </source>
</reference>
<feature type="region of interest" description="Disordered" evidence="1">
    <location>
        <begin position="543"/>
        <end position="652"/>
    </location>
</feature>
<feature type="compositionally biased region" description="Basic and acidic residues" evidence="1">
    <location>
        <begin position="643"/>
        <end position="652"/>
    </location>
</feature>
<evidence type="ECO:0000259" key="2">
    <source>
        <dbReference type="PROSITE" id="PS50181"/>
    </source>
</evidence>
<organism evidence="3 4">
    <name type="scientific">Mixia osmundae (strain CBS 9802 / IAM 14324 / JCM 22182 / KY 12970)</name>
    <dbReference type="NCBI Taxonomy" id="764103"/>
    <lineage>
        <taxon>Eukaryota</taxon>
        <taxon>Fungi</taxon>
        <taxon>Dikarya</taxon>
        <taxon>Basidiomycota</taxon>
        <taxon>Pucciniomycotina</taxon>
        <taxon>Mixiomycetes</taxon>
        <taxon>Mixiales</taxon>
        <taxon>Mixiaceae</taxon>
        <taxon>Mixia</taxon>
    </lineage>
</organism>
<feature type="compositionally biased region" description="Low complexity" evidence="1">
    <location>
        <begin position="181"/>
        <end position="204"/>
    </location>
</feature>